<keyword evidence="2" id="KW-1185">Reference proteome</keyword>
<dbReference type="OrthoDB" id="1688281at2759"/>
<dbReference type="GeneID" id="111013677"/>
<organism evidence="2 3">
    <name type="scientific">Momordica charantia</name>
    <name type="common">Bitter gourd</name>
    <name type="synonym">Balsam pear</name>
    <dbReference type="NCBI Taxonomy" id="3673"/>
    <lineage>
        <taxon>Eukaryota</taxon>
        <taxon>Viridiplantae</taxon>
        <taxon>Streptophyta</taxon>
        <taxon>Embryophyta</taxon>
        <taxon>Tracheophyta</taxon>
        <taxon>Spermatophyta</taxon>
        <taxon>Magnoliopsida</taxon>
        <taxon>eudicotyledons</taxon>
        <taxon>Gunneridae</taxon>
        <taxon>Pentapetalae</taxon>
        <taxon>rosids</taxon>
        <taxon>fabids</taxon>
        <taxon>Cucurbitales</taxon>
        <taxon>Cucurbitaceae</taxon>
        <taxon>Momordiceae</taxon>
        <taxon>Momordica</taxon>
    </lineage>
</organism>
<dbReference type="AlphaFoldDB" id="A0A6J1CRL2"/>
<evidence type="ECO:0000313" key="3">
    <source>
        <dbReference type="RefSeq" id="XP_022143866.1"/>
    </source>
</evidence>
<name>A0A6J1CRL2_MOMCH</name>
<feature type="region of interest" description="Disordered" evidence="1">
    <location>
        <begin position="450"/>
        <end position="471"/>
    </location>
</feature>
<accession>A0A6J1CRL2</accession>
<feature type="region of interest" description="Disordered" evidence="1">
    <location>
        <begin position="292"/>
        <end position="381"/>
    </location>
</feature>
<evidence type="ECO:0000256" key="1">
    <source>
        <dbReference type="SAM" id="MobiDB-lite"/>
    </source>
</evidence>
<protein>
    <submittedName>
        <fullName evidence="3">Uncharacterized protein LOC111013677 isoform X1</fullName>
    </submittedName>
</protein>
<dbReference type="KEGG" id="mcha:111013677"/>
<feature type="region of interest" description="Disordered" evidence="1">
    <location>
        <begin position="95"/>
        <end position="114"/>
    </location>
</feature>
<feature type="compositionally biased region" description="Basic and acidic residues" evidence="1">
    <location>
        <begin position="357"/>
        <end position="381"/>
    </location>
</feature>
<feature type="compositionally biased region" description="Basic and acidic residues" evidence="1">
    <location>
        <begin position="319"/>
        <end position="346"/>
    </location>
</feature>
<evidence type="ECO:0000313" key="2">
    <source>
        <dbReference type="Proteomes" id="UP000504603"/>
    </source>
</evidence>
<sequence>MVVMTSEEEISGSSKEAEEGAIVSMPKQCSNKGGSVLLQRKHNLSVTFHRNFQGQVMLKLFQAPEITSNFGAFPPSSRSQFKFCLEEVAESTSSPTIFQKKESTSSPSKKDSVKMIGWNNSETTQRSQISKTLREVIKRAVMEFRLSSSALNVDERENLNDVVEAVPVSFRPPESVNMDMVFSQRKRVTTLLVGESLVSFKLPRSCNFDQKDLDELVEAERRANGENININNAPKYSLVERLEGWKMERRQRVNGRFDMYYHHLRSRRTFRSITEVVNFFLFEVYPDKPLKSATKSKIGEDDHVSGEKSKRRERRKRKLIDEGKKSREEMHPIYDLDGEDHDHHIPIYDLDGEDEKADDHQKPTNDVDDEDHHSPIHDDDNAYDQKETVEKFLAEAYNNLINGHQDRKFSIDINEEIGEEEEEDGNFKPNNQTVEELLAEAYNNLLNYSNNEPKFQKAKEKRSSRSIEKPRRKKAKTFIPISFPSFPNPPINLNSIPIEKEREKEKITDTVVEQQPSMKVEEKASVIASVKHKRFNIKEVNGNLVFSDVDCEPNYASMTTAGAGGGGGSSAIEVAKSVAFSHMDECDLINHIPESSDMFDLAVFLANNRGSGGF</sequence>
<reference evidence="3" key="1">
    <citation type="submission" date="2025-08" db="UniProtKB">
        <authorList>
            <consortium name="RefSeq"/>
        </authorList>
    </citation>
    <scope>IDENTIFICATION</scope>
    <source>
        <strain evidence="3">OHB3-1</strain>
    </source>
</reference>
<dbReference type="Proteomes" id="UP000504603">
    <property type="component" value="Unplaced"/>
</dbReference>
<proteinExistence type="predicted"/>
<feature type="compositionally biased region" description="Basic and acidic residues" evidence="1">
    <location>
        <begin position="454"/>
        <end position="469"/>
    </location>
</feature>
<gene>
    <name evidence="3" type="primary">LOC111013677</name>
</gene>
<feature type="compositionally biased region" description="Basic and acidic residues" evidence="1">
    <location>
        <begin position="99"/>
        <end position="113"/>
    </location>
</feature>
<feature type="compositionally biased region" description="Basic and acidic residues" evidence="1">
    <location>
        <begin position="297"/>
        <end position="310"/>
    </location>
</feature>
<dbReference type="RefSeq" id="XP_022143866.1">
    <property type="nucleotide sequence ID" value="XM_022288174.1"/>
</dbReference>